<sequence>MKIFTAIRHSIDPNLYYGDLWSGNFYPALKQLGHEIIESQVDLLPASRFMQIASNFTPQEKEVRAQITQKIVDEVRQAHQKQPLNLFISYFYNAHFDPAGFKEINQLGIPTVNFYCNNIHQFELVSEIATQVNFSWHAERNARAHYLKIGANPIWVQMGADPKVYYPISGINRRHKACFVGQRYADRDRFIANLIQNKVPVSIYGKGWGLPDTHDSKQTLLKEESKYLGRKLPKAGGISGYANVVCQNINNQGLISGLRRTVQQFQYRHQSRTISPLLASVACGFAKNLCYTFSEYEVILNFSNVWADGRPGSELIPHVRLRDFEAPMCRSCYLTGYTNEIAEFYEIGKEIDTYQSPEELVDKTKFYLNHPTEAEKLREAGYQRALRDHTWTNRFEELFQKIGLANKN</sequence>
<protein>
    <recommendedName>
        <fullName evidence="1">Spore protein YkvP/CgeB glycosyl transferase-like domain-containing protein</fullName>
    </recommendedName>
</protein>
<dbReference type="EMBL" id="MKZS01000001">
    <property type="protein sequence ID" value="OLT61233.1"/>
    <property type="molecule type" value="Genomic_DNA"/>
</dbReference>
<organism evidence="2 3">
    <name type="scientific">Moorena bouillonii PNG</name>
    <dbReference type="NCBI Taxonomy" id="568701"/>
    <lineage>
        <taxon>Bacteria</taxon>
        <taxon>Bacillati</taxon>
        <taxon>Cyanobacteriota</taxon>
        <taxon>Cyanophyceae</taxon>
        <taxon>Coleofasciculales</taxon>
        <taxon>Coleofasciculaceae</taxon>
        <taxon>Moorena</taxon>
    </lineage>
</organism>
<proteinExistence type="predicted"/>
<keyword evidence="3" id="KW-1185">Reference proteome</keyword>
<dbReference type="AlphaFoldDB" id="A0A1U7N5K1"/>
<evidence type="ECO:0000313" key="2">
    <source>
        <dbReference type="EMBL" id="OLT61233.1"/>
    </source>
</evidence>
<dbReference type="Proteomes" id="UP000186657">
    <property type="component" value="Unassembled WGS sequence"/>
</dbReference>
<feature type="domain" description="Spore protein YkvP/CgeB glycosyl transferase-like" evidence="1">
    <location>
        <begin position="292"/>
        <end position="399"/>
    </location>
</feature>
<evidence type="ECO:0000259" key="1">
    <source>
        <dbReference type="Pfam" id="PF13524"/>
    </source>
</evidence>
<dbReference type="RefSeq" id="WP_075902182.1">
    <property type="nucleotide sequence ID" value="NZ_MKZS01000001.1"/>
</dbReference>
<evidence type="ECO:0000313" key="3">
    <source>
        <dbReference type="Proteomes" id="UP000186657"/>
    </source>
</evidence>
<dbReference type="Pfam" id="PF13524">
    <property type="entry name" value="Glyco_trans_1_2"/>
    <property type="match status" value="1"/>
</dbReference>
<gene>
    <name evidence="2" type="ORF">BJP37_21645</name>
</gene>
<comment type="caution">
    <text evidence="2">The sequence shown here is derived from an EMBL/GenBank/DDBJ whole genome shotgun (WGS) entry which is preliminary data.</text>
</comment>
<name>A0A1U7N5K1_9CYAN</name>
<reference evidence="2 3" key="1">
    <citation type="submission" date="2016-10" db="EMBL/GenBank/DDBJ databases">
        <title>Comparative genomics uncovers the prolific and rare metabolic potential of the cyanobacterial genus Moorea.</title>
        <authorList>
            <person name="Leao T."/>
            <person name="Castelao G."/>
            <person name="Korobeynikov A."/>
            <person name="Monroe E.A."/>
            <person name="Podell S."/>
            <person name="Glukhov E."/>
            <person name="Allen E."/>
            <person name="Gerwick W.H."/>
            <person name="Gerwick L."/>
        </authorList>
    </citation>
    <scope>NUCLEOTIDE SEQUENCE [LARGE SCALE GENOMIC DNA]</scope>
    <source>
        <strain evidence="2 3">PNG5-198</strain>
    </source>
</reference>
<accession>A0A1U7N5K1</accession>
<dbReference type="InterPro" id="IPR055259">
    <property type="entry name" value="YkvP/CgeB_Glyco_trans-like"/>
</dbReference>